<dbReference type="AlphaFoldDB" id="A0AAN8YYE7"/>
<dbReference type="GO" id="GO:0005634">
    <property type="term" value="C:nucleus"/>
    <property type="evidence" value="ECO:0007669"/>
    <property type="project" value="UniProtKB-SubCell"/>
</dbReference>
<evidence type="ECO:0000256" key="6">
    <source>
        <dbReference type="ARBA" id="ARBA00023242"/>
    </source>
</evidence>
<keyword evidence="6" id="KW-0539">Nucleus</keyword>
<gene>
    <name evidence="10" type="ORF">RJ641_018437</name>
</gene>
<dbReference type="Pfam" id="PF13837">
    <property type="entry name" value="Myb_DNA-bind_4"/>
    <property type="match status" value="1"/>
</dbReference>
<reference evidence="10 11" key="1">
    <citation type="submission" date="2023-12" db="EMBL/GenBank/DDBJ databases">
        <title>A high-quality genome assembly for Dillenia turbinata (Dilleniales).</title>
        <authorList>
            <person name="Chanderbali A."/>
        </authorList>
    </citation>
    <scope>NUCLEOTIDE SEQUENCE [LARGE SCALE GENOMIC DNA]</scope>
    <source>
        <strain evidence="10">LSX21</strain>
        <tissue evidence="10">Leaf</tissue>
    </source>
</reference>
<evidence type="ECO:0000313" key="10">
    <source>
        <dbReference type="EMBL" id="KAK6917686.1"/>
    </source>
</evidence>
<keyword evidence="4 10" id="KW-0238">DNA-binding</keyword>
<evidence type="ECO:0000256" key="2">
    <source>
        <dbReference type="ARBA" id="ARBA00023015"/>
    </source>
</evidence>
<evidence type="ECO:0000256" key="7">
    <source>
        <dbReference type="SAM" id="Coils"/>
    </source>
</evidence>
<dbReference type="Proteomes" id="UP001370490">
    <property type="component" value="Unassembled WGS sequence"/>
</dbReference>
<evidence type="ECO:0000256" key="8">
    <source>
        <dbReference type="SAM" id="MobiDB-lite"/>
    </source>
</evidence>
<dbReference type="EMBL" id="JBAMMX010000023">
    <property type="protein sequence ID" value="KAK6917686.1"/>
    <property type="molecule type" value="Genomic_DNA"/>
</dbReference>
<feature type="coiled-coil region" evidence="7">
    <location>
        <begin position="214"/>
        <end position="248"/>
    </location>
</feature>
<accession>A0AAN8YYE7</accession>
<dbReference type="GO" id="GO:0000976">
    <property type="term" value="F:transcription cis-regulatory region binding"/>
    <property type="evidence" value="ECO:0007669"/>
    <property type="project" value="TreeGrafter"/>
</dbReference>
<dbReference type="InterPro" id="IPR044823">
    <property type="entry name" value="ASIL1/2-like"/>
</dbReference>
<evidence type="ECO:0000256" key="4">
    <source>
        <dbReference type="ARBA" id="ARBA00023125"/>
    </source>
</evidence>
<evidence type="ECO:0000256" key="5">
    <source>
        <dbReference type="ARBA" id="ARBA00023163"/>
    </source>
</evidence>
<dbReference type="InterPro" id="IPR044822">
    <property type="entry name" value="Myb_DNA-bind_4"/>
</dbReference>
<feature type="domain" description="Myb/SANT-like DNA-binding" evidence="9">
    <location>
        <begin position="29"/>
        <end position="121"/>
    </location>
</feature>
<dbReference type="PANTHER" id="PTHR31307">
    <property type="entry name" value="TRIHELIX TRANSCRIPTION FACTOR ASIL2"/>
    <property type="match status" value="1"/>
</dbReference>
<dbReference type="Gene3D" id="1.10.10.60">
    <property type="entry name" value="Homeodomain-like"/>
    <property type="match status" value="1"/>
</dbReference>
<protein>
    <submittedName>
        <fullName evidence="10">Myb/SANT-like DNA-binding domain 4</fullName>
    </submittedName>
</protein>
<evidence type="ECO:0000256" key="3">
    <source>
        <dbReference type="ARBA" id="ARBA00023054"/>
    </source>
</evidence>
<evidence type="ECO:0000256" key="1">
    <source>
        <dbReference type="ARBA" id="ARBA00004123"/>
    </source>
</evidence>
<evidence type="ECO:0000259" key="9">
    <source>
        <dbReference type="Pfam" id="PF13837"/>
    </source>
</evidence>
<feature type="region of interest" description="Disordered" evidence="8">
    <location>
        <begin position="184"/>
        <end position="205"/>
    </location>
</feature>
<keyword evidence="3 7" id="KW-0175">Coiled coil</keyword>
<keyword evidence="2" id="KW-0805">Transcription regulation</keyword>
<feature type="non-terminal residue" evidence="10">
    <location>
        <position position="336"/>
    </location>
</feature>
<sequence length="336" mass="38529">MEDLKQPLSLPPIPQTTPFHTKSLPVREDCWTEDATATLIEAWGSRYLQLNRGNLRQQHWQEVANAVNHRHGHTKKTFRTDIQCKNRIDTIKKKYKIEKAKVLESNGSVKSSWIFFDRLDFLIRNSMKRPVLSSPTSPPAAISLPSKKSTPLAAASVAMDDSFFKRNYSAVAAAAAKEECGDEEEVGRYGGSDSEASRFSEEEEEERLGLGEGIRDLAKAIMKFGEAYERIEREKQRQMIELEKQRMQFVKDLEFQRMQMFMDTQVQLQKIKKMKRSNSNVSSMTSFPWLHNQISTVSLREENIKFKGTGHHILQAISVFLQGHEVQLILPKGWPS</sequence>
<dbReference type="PANTHER" id="PTHR31307:SF16">
    <property type="entry name" value="OS05G0560600 PROTEIN"/>
    <property type="match status" value="1"/>
</dbReference>
<name>A0AAN8YYE7_9MAGN</name>
<comment type="subcellular location">
    <subcellularLocation>
        <location evidence="1">Nucleus</location>
    </subcellularLocation>
</comment>
<keyword evidence="5" id="KW-0804">Transcription</keyword>
<organism evidence="10 11">
    <name type="scientific">Dillenia turbinata</name>
    <dbReference type="NCBI Taxonomy" id="194707"/>
    <lineage>
        <taxon>Eukaryota</taxon>
        <taxon>Viridiplantae</taxon>
        <taxon>Streptophyta</taxon>
        <taxon>Embryophyta</taxon>
        <taxon>Tracheophyta</taxon>
        <taxon>Spermatophyta</taxon>
        <taxon>Magnoliopsida</taxon>
        <taxon>eudicotyledons</taxon>
        <taxon>Gunneridae</taxon>
        <taxon>Pentapetalae</taxon>
        <taxon>Dilleniales</taxon>
        <taxon>Dilleniaceae</taxon>
        <taxon>Dillenia</taxon>
    </lineage>
</organism>
<dbReference type="FunFam" id="1.10.10.60:FF:000104">
    <property type="entry name" value="trihelix transcription factor ASIL2"/>
    <property type="match status" value="1"/>
</dbReference>
<proteinExistence type="predicted"/>
<keyword evidence="11" id="KW-1185">Reference proteome</keyword>
<evidence type="ECO:0000313" key="11">
    <source>
        <dbReference type="Proteomes" id="UP001370490"/>
    </source>
</evidence>
<comment type="caution">
    <text evidence="10">The sequence shown here is derived from an EMBL/GenBank/DDBJ whole genome shotgun (WGS) entry which is preliminary data.</text>
</comment>